<keyword evidence="5" id="KW-1185">Reference proteome</keyword>
<dbReference type="PANTHER" id="PTHR39597">
    <property type="entry name" value="UBA DOMAIN-CONTAINING PROTEIN RUP1"/>
    <property type="match status" value="1"/>
</dbReference>
<dbReference type="GO" id="GO:0005829">
    <property type="term" value="C:cytosol"/>
    <property type="evidence" value="ECO:0007669"/>
    <property type="project" value="TreeGrafter"/>
</dbReference>
<dbReference type="GO" id="GO:0004843">
    <property type="term" value="F:cysteine-type deubiquitinase activity"/>
    <property type="evidence" value="ECO:0007669"/>
    <property type="project" value="InterPro"/>
</dbReference>
<feature type="domain" description="UBA" evidence="2">
    <location>
        <begin position="9"/>
        <end position="49"/>
    </location>
</feature>
<evidence type="ECO:0000313" key="5">
    <source>
        <dbReference type="Proteomes" id="UP001234581"/>
    </source>
</evidence>
<dbReference type="SUPFAM" id="SSF46934">
    <property type="entry name" value="UBA-like"/>
    <property type="match status" value="1"/>
</dbReference>
<organism evidence="4 5">
    <name type="scientific">Lichtheimia ornata</name>
    <dbReference type="NCBI Taxonomy" id="688661"/>
    <lineage>
        <taxon>Eukaryota</taxon>
        <taxon>Fungi</taxon>
        <taxon>Fungi incertae sedis</taxon>
        <taxon>Mucoromycota</taxon>
        <taxon>Mucoromycotina</taxon>
        <taxon>Mucoromycetes</taxon>
        <taxon>Mucorales</taxon>
        <taxon>Lichtheimiaceae</taxon>
        <taxon>Lichtheimia</taxon>
    </lineage>
</organism>
<dbReference type="Proteomes" id="UP001234581">
    <property type="component" value="Unassembled WGS sequence"/>
</dbReference>
<dbReference type="SUPFAM" id="SSF54001">
    <property type="entry name" value="Cysteine proteinases"/>
    <property type="match status" value="1"/>
</dbReference>
<dbReference type="InterPro" id="IPR038765">
    <property type="entry name" value="Papain-like_cys_pep_sf"/>
</dbReference>
<dbReference type="Pfam" id="PF00443">
    <property type="entry name" value="UCH"/>
    <property type="match status" value="1"/>
</dbReference>
<dbReference type="InterPro" id="IPR009060">
    <property type="entry name" value="UBA-like_sf"/>
</dbReference>
<dbReference type="EMBL" id="JARTCD010000062">
    <property type="protein sequence ID" value="KAJ8654358.1"/>
    <property type="molecule type" value="Genomic_DNA"/>
</dbReference>
<reference evidence="4 5" key="1">
    <citation type="submission" date="2023-03" db="EMBL/GenBank/DDBJ databases">
        <title>Genome sequence of Lichtheimia ornata CBS 291.66.</title>
        <authorList>
            <person name="Mohabir J.T."/>
            <person name="Shea T.P."/>
            <person name="Kurbessoian T."/>
            <person name="Berby B."/>
            <person name="Fontaine J."/>
            <person name="Livny J."/>
            <person name="Gnirke A."/>
            <person name="Stajich J.E."/>
            <person name="Cuomo C.A."/>
        </authorList>
    </citation>
    <scope>NUCLEOTIDE SEQUENCE [LARGE SCALE GENOMIC DNA]</scope>
    <source>
        <strain evidence="4">CBS 291.66</strain>
    </source>
</reference>
<dbReference type="PANTHER" id="PTHR39597:SF1">
    <property type="entry name" value="UBA DOMAIN-CONTAINING PROTEIN RUP1"/>
    <property type="match status" value="1"/>
</dbReference>
<dbReference type="AlphaFoldDB" id="A0AAD7UWG5"/>
<evidence type="ECO:0000259" key="2">
    <source>
        <dbReference type="PROSITE" id="PS50030"/>
    </source>
</evidence>
<accession>A0AAD7UWG5</accession>
<dbReference type="GO" id="GO:0005634">
    <property type="term" value="C:nucleus"/>
    <property type="evidence" value="ECO:0007669"/>
    <property type="project" value="TreeGrafter"/>
</dbReference>
<evidence type="ECO:0008006" key="6">
    <source>
        <dbReference type="Google" id="ProtNLM"/>
    </source>
</evidence>
<dbReference type="InterPro" id="IPR001394">
    <property type="entry name" value="Peptidase_C19_UCH"/>
</dbReference>
<feature type="region of interest" description="Disordered" evidence="1">
    <location>
        <begin position="243"/>
        <end position="273"/>
    </location>
</feature>
<protein>
    <recommendedName>
        <fullName evidence="6">UBA domain-containing protein</fullName>
    </recommendedName>
</protein>
<dbReference type="PROSITE" id="PS50235">
    <property type="entry name" value="USP_3"/>
    <property type="match status" value="1"/>
</dbReference>
<dbReference type="GeneID" id="83217331"/>
<evidence type="ECO:0000256" key="1">
    <source>
        <dbReference type="SAM" id="MobiDB-lite"/>
    </source>
</evidence>
<dbReference type="Gene3D" id="1.10.8.10">
    <property type="entry name" value="DNA helicase RuvA subunit, C-terminal domain"/>
    <property type="match status" value="1"/>
</dbReference>
<dbReference type="InterPro" id="IPR028889">
    <property type="entry name" value="USP"/>
</dbReference>
<feature type="region of interest" description="Disordered" evidence="1">
    <location>
        <begin position="49"/>
        <end position="83"/>
    </location>
</feature>
<dbReference type="GO" id="GO:0016579">
    <property type="term" value="P:protein deubiquitination"/>
    <property type="evidence" value="ECO:0007669"/>
    <property type="project" value="InterPro"/>
</dbReference>
<dbReference type="RefSeq" id="XP_058339272.1">
    <property type="nucleotide sequence ID" value="XM_058489912.1"/>
</dbReference>
<evidence type="ECO:0000259" key="3">
    <source>
        <dbReference type="PROSITE" id="PS50235"/>
    </source>
</evidence>
<dbReference type="InterPro" id="IPR055335">
    <property type="entry name" value="Ucp6/RUP1"/>
</dbReference>
<comment type="caution">
    <text evidence="4">The sequence shown here is derived from an EMBL/GenBank/DDBJ whole genome shotgun (WGS) entry which is preliminary data.</text>
</comment>
<gene>
    <name evidence="4" type="ORF">O0I10_009926</name>
</gene>
<proteinExistence type="predicted"/>
<dbReference type="Pfam" id="PF00627">
    <property type="entry name" value="UBA"/>
    <property type="match status" value="1"/>
</dbReference>
<dbReference type="InterPro" id="IPR015940">
    <property type="entry name" value="UBA"/>
</dbReference>
<feature type="domain" description="USP" evidence="3">
    <location>
        <begin position="184"/>
        <end position="678"/>
    </location>
</feature>
<name>A0AAD7UWG5_9FUNG</name>
<dbReference type="Gene3D" id="3.90.70.10">
    <property type="entry name" value="Cysteine proteinases"/>
    <property type="match status" value="1"/>
</dbReference>
<dbReference type="SMART" id="SM00165">
    <property type="entry name" value="UBA"/>
    <property type="match status" value="1"/>
</dbReference>
<feature type="compositionally biased region" description="Low complexity" evidence="1">
    <location>
        <begin position="243"/>
        <end position="254"/>
    </location>
</feature>
<evidence type="ECO:0000313" key="4">
    <source>
        <dbReference type="EMBL" id="KAJ8654358.1"/>
    </source>
</evidence>
<sequence length="1042" mass="119118">MEATMSTRSEIEEAIQLMQEMGIGRKQAVKALSRYNYDVGRAADYIFSGNAESDEEESGSSSSSNSRRGDDSTTTPMQLNPWEYEDDKKLTDSSENISIAHSDNQQQQQQQAYLVKDYDKKRLSDTFTSYDPAMWSIVPASTTPQQQDSSAPLLPPRQSVQSSVTWWVDPSNPSERIAKDNISIGLRPPPYDYAYVPVILQTLFSITFFQDAVFAFRPTADSWGSTFGYWRGEGEAVPTLLSSHTTTTTTAITPTPTPPPPSYSSTSDTEDLGDDDDILKEPIDVAHTPISDSVRALMELQKIFAFLRYSKRQYGNVCNFVRAMKTMQTGYKSWDSSEPTVDGFFDTLMGMFAKADEHREPNLPKESLQRLYNLFLLKAKDNYGNEVDEQELLYLNLRYDENARRFHDCLGPMVYDYHCDTGSSNSVCEPTNDDTSQHTLSSADDNDWRLTTFERVPPILIVILENNVEESKRATNYIVDKTIYLDRYMDENKNEALKRYQQAYQWRQDIRKARIEIAEMGISNCQSSSSSTTTTTIDKRDILTKTMDYFGDKSDPDTTAPIHVLQKLLASVKQRITQRLEELYDIEQSCQEQLNTLFETPDFQKKPYDIRALLYHDGGNGPGHYWGYIWMERANLRHEEESEQGQWFQFCDAIVTPVTEDDVFNESMAPLAVIYADRAMDSPTREDLEYHVPDTLKEFVLKDNEQFEESIREYEQGNSTGNSSNTSYDGDAQEISIPDSKFAYRGGVVEPIHDHLPEMDYQPISEDDDDELRKYMNTLLATSQTYTPDDYHIMKTFESFLAKIQDYQALETYVYTYADSHVDNAPTFLENESRQDPVLVPLWAEYDTFLKIARIVVNALAAFMNAAYLDSLSWLLRAKREEAAWKEHLLLETDLINGQSRLQSLGFERLVYTYGKACIKQLDEAAYKKACSAAYCTRGLHEATMLVHNAQTIIGPDRLVTDELFNDMRERWLKFGETASLTLQQNQADLLNTLIMAFLEPEYQHAAAEDGLLATSLDTEHSFDGPLWSEYKRLCEEAKNTV</sequence>
<dbReference type="PROSITE" id="PS50030">
    <property type="entry name" value="UBA"/>
    <property type="match status" value="1"/>
</dbReference>